<evidence type="ECO:0000256" key="2">
    <source>
        <dbReference type="ARBA" id="ARBA00020019"/>
    </source>
</evidence>
<evidence type="ECO:0000256" key="4">
    <source>
        <dbReference type="ARBA" id="ARBA00022618"/>
    </source>
</evidence>
<keyword evidence="3 9" id="KW-1003">Cell membrane</keyword>
<dbReference type="FunFam" id="3.40.50.300:FF:000056">
    <property type="entry name" value="Cell division ATP-binding protein FtsE"/>
    <property type="match status" value="1"/>
</dbReference>
<dbReference type="InterPro" id="IPR015854">
    <property type="entry name" value="ABC_transpr_LolD-like"/>
</dbReference>
<dbReference type="InterPro" id="IPR005286">
    <property type="entry name" value="Cell_div_FtsE"/>
</dbReference>
<keyword evidence="12" id="KW-1185">Reference proteome</keyword>
<dbReference type="AlphaFoldDB" id="A0A916Q7G9"/>
<dbReference type="GO" id="GO:0016887">
    <property type="term" value="F:ATP hydrolysis activity"/>
    <property type="evidence" value="ECO:0007669"/>
    <property type="project" value="InterPro"/>
</dbReference>
<evidence type="ECO:0000313" key="11">
    <source>
        <dbReference type="EMBL" id="GFO85819.1"/>
    </source>
</evidence>
<evidence type="ECO:0000256" key="8">
    <source>
        <dbReference type="ARBA" id="ARBA00023306"/>
    </source>
</evidence>
<dbReference type="GO" id="GO:0005886">
    <property type="term" value="C:plasma membrane"/>
    <property type="evidence" value="ECO:0007669"/>
    <property type="project" value="UniProtKB-SubCell"/>
</dbReference>
<gene>
    <name evidence="9 11" type="primary">ftsE</name>
    <name evidence="11" type="ORF">ANBU17_21660</name>
</gene>
<comment type="similarity">
    <text evidence="1 9">Belongs to the ABC transporter superfamily.</text>
</comment>
<dbReference type="InterPro" id="IPR027417">
    <property type="entry name" value="P-loop_NTPase"/>
</dbReference>
<evidence type="ECO:0000256" key="3">
    <source>
        <dbReference type="ARBA" id="ARBA00022475"/>
    </source>
</evidence>
<evidence type="ECO:0000256" key="6">
    <source>
        <dbReference type="ARBA" id="ARBA00022840"/>
    </source>
</evidence>
<evidence type="ECO:0000256" key="5">
    <source>
        <dbReference type="ARBA" id="ARBA00022741"/>
    </source>
</evidence>
<dbReference type="GO" id="GO:0051301">
    <property type="term" value="P:cell division"/>
    <property type="evidence" value="ECO:0007669"/>
    <property type="project" value="UniProtKB-UniRule"/>
</dbReference>
<dbReference type="SMART" id="SM00382">
    <property type="entry name" value="AAA"/>
    <property type="match status" value="1"/>
</dbReference>
<dbReference type="InterPro" id="IPR017871">
    <property type="entry name" value="ABC_transporter-like_CS"/>
</dbReference>
<protein>
    <recommendedName>
        <fullName evidence="2 9">Cell division ATP-binding protein FtsE</fullName>
    </recommendedName>
</protein>
<dbReference type="RefSeq" id="WP_201311512.1">
    <property type="nucleotide sequence ID" value="NZ_BLYI01000046.1"/>
</dbReference>
<dbReference type="NCBIfam" id="TIGR02673">
    <property type="entry name" value="FtsE"/>
    <property type="match status" value="1"/>
</dbReference>
<dbReference type="Proteomes" id="UP000613208">
    <property type="component" value="Unassembled WGS sequence"/>
</dbReference>
<evidence type="ECO:0000256" key="1">
    <source>
        <dbReference type="ARBA" id="ARBA00005417"/>
    </source>
</evidence>
<keyword evidence="5 9" id="KW-0547">Nucleotide-binding</keyword>
<accession>A0A916Q7G9</accession>
<dbReference type="EMBL" id="BLYI01000046">
    <property type="protein sequence ID" value="GFO85819.1"/>
    <property type="molecule type" value="Genomic_DNA"/>
</dbReference>
<dbReference type="InterPro" id="IPR003439">
    <property type="entry name" value="ABC_transporter-like_ATP-bd"/>
</dbReference>
<keyword evidence="6 9" id="KW-0067">ATP-binding</keyword>
<evidence type="ECO:0000313" key="12">
    <source>
        <dbReference type="Proteomes" id="UP000613208"/>
    </source>
</evidence>
<evidence type="ECO:0000259" key="10">
    <source>
        <dbReference type="PROSITE" id="PS50893"/>
    </source>
</evidence>
<dbReference type="InterPro" id="IPR003593">
    <property type="entry name" value="AAA+_ATPase"/>
</dbReference>
<dbReference type="Gene3D" id="3.40.50.300">
    <property type="entry name" value="P-loop containing nucleotide triphosphate hydrolases"/>
    <property type="match status" value="1"/>
</dbReference>
<comment type="subunit">
    <text evidence="9">Homodimer. Forms a membrane-associated complex with FtsX.</text>
</comment>
<dbReference type="GO" id="GO:0005524">
    <property type="term" value="F:ATP binding"/>
    <property type="evidence" value="ECO:0007669"/>
    <property type="project" value="UniProtKB-UniRule"/>
</dbReference>
<comment type="function">
    <text evidence="9">Part of the ABC transporter FtsEX involved in cellular division.</text>
</comment>
<comment type="subcellular location">
    <subcellularLocation>
        <location evidence="9">Cell membrane</location>
        <topology evidence="9">Peripheral membrane protein</topology>
        <orientation evidence="9">Cytoplasmic side</orientation>
    </subcellularLocation>
</comment>
<dbReference type="GO" id="GO:0022857">
    <property type="term" value="F:transmembrane transporter activity"/>
    <property type="evidence" value="ECO:0007669"/>
    <property type="project" value="TreeGrafter"/>
</dbReference>
<dbReference type="PANTHER" id="PTHR24220">
    <property type="entry name" value="IMPORT ATP-BINDING PROTEIN"/>
    <property type="match status" value="1"/>
</dbReference>
<keyword evidence="8 9" id="KW-0131">Cell cycle</keyword>
<evidence type="ECO:0000256" key="7">
    <source>
        <dbReference type="ARBA" id="ARBA00023136"/>
    </source>
</evidence>
<dbReference type="PROSITE" id="PS50893">
    <property type="entry name" value="ABC_TRANSPORTER_2"/>
    <property type="match status" value="1"/>
</dbReference>
<keyword evidence="7 9" id="KW-0472">Membrane</keyword>
<reference evidence="11" key="1">
    <citation type="submission" date="2020-06" db="EMBL/GenBank/DDBJ databases">
        <title>Characterization of fructooligosaccharide metabolism and fructooligosaccharide-degrading enzymes in human commensal butyrate producers.</title>
        <authorList>
            <person name="Tanno H."/>
            <person name="Fujii T."/>
            <person name="Hirano K."/>
            <person name="Maeno S."/>
            <person name="Tonozuka T."/>
            <person name="Sakamoto M."/>
            <person name="Ohkuma M."/>
            <person name="Tochio T."/>
            <person name="Endo A."/>
        </authorList>
    </citation>
    <scope>NUCLEOTIDE SEQUENCE</scope>
    <source>
        <strain evidence="11">JCM 17466</strain>
    </source>
</reference>
<dbReference type="SUPFAM" id="SSF52540">
    <property type="entry name" value="P-loop containing nucleoside triphosphate hydrolases"/>
    <property type="match status" value="1"/>
</dbReference>
<name>A0A916Q7G9_9FIRM</name>
<comment type="caution">
    <text evidence="11">The sequence shown here is derived from an EMBL/GenBank/DDBJ whole genome shotgun (WGS) entry which is preliminary data.</text>
</comment>
<feature type="domain" description="ABC transporter" evidence="10">
    <location>
        <begin position="2"/>
        <end position="226"/>
    </location>
</feature>
<dbReference type="Pfam" id="PF00005">
    <property type="entry name" value="ABC_tran"/>
    <property type="match status" value="1"/>
</dbReference>
<organism evidence="11 12">
    <name type="scientific">Anaerostipes butyraticus</name>
    <dbReference type="NCBI Taxonomy" id="645466"/>
    <lineage>
        <taxon>Bacteria</taxon>
        <taxon>Bacillati</taxon>
        <taxon>Bacillota</taxon>
        <taxon>Clostridia</taxon>
        <taxon>Lachnospirales</taxon>
        <taxon>Lachnospiraceae</taxon>
        <taxon>Anaerostipes</taxon>
    </lineage>
</organism>
<sequence length="226" mass="25483">MIILDNVTKEYKQGHPALDRVSLHVHKGEFVFVVGKSGSGKTTLMRLLLKEIEPTSGRIIVNGYDYAKIKSRKIPYLRRQIGFVFQDFRLLQDRNIYDNVAFAQKVVEAPNRHMKRQVLNVLDLVGLADRLKAFPGELSGGEQQRVAIARAMVNHPLLLLADEPTGNLDPVTAREIMDLLDQVQKRGTTVVTVTHNKDLVNAMGRRVISLEDGRIEQDEARGSYDI</sequence>
<dbReference type="PROSITE" id="PS00211">
    <property type="entry name" value="ABC_TRANSPORTER_1"/>
    <property type="match status" value="1"/>
</dbReference>
<keyword evidence="4 9" id="KW-0132">Cell division</keyword>
<evidence type="ECO:0000256" key="9">
    <source>
        <dbReference type="RuleBase" id="RU365094"/>
    </source>
</evidence>
<proteinExistence type="inferred from homology"/>
<dbReference type="PANTHER" id="PTHR24220:SF470">
    <property type="entry name" value="CELL DIVISION ATP-BINDING PROTEIN FTSE"/>
    <property type="match status" value="1"/>
</dbReference>